<evidence type="ECO:0000256" key="1">
    <source>
        <dbReference type="ARBA" id="ARBA00004365"/>
    </source>
</evidence>
<organism evidence="11 12">
    <name type="scientific">Nitrosomonas eutropha</name>
    <dbReference type="NCBI Taxonomy" id="916"/>
    <lineage>
        <taxon>Bacteria</taxon>
        <taxon>Pseudomonadati</taxon>
        <taxon>Pseudomonadota</taxon>
        <taxon>Betaproteobacteria</taxon>
        <taxon>Nitrosomonadales</taxon>
        <taxon>Nitrosomonadaceae</taxon>
        <taxon>Nitrosomonas</taxon>
    </lineage>
</organism>
<dbReference type="SUPFAM" id="SSF64518">
    <property type="entry name" value="Phase 1 flagellin"/>
    <property type="match status" value="1"/>
</dbReference>
<comment type="subcellular location">
    <subcellularLocation>
        <location evidence="1 7">Bacterial flagellum</location>
    </subcellularLocation>
    <subcellularLocation>
        <location evidence="2 7">Secreted</location>
    </subcellularLocation>
</comment>
<dbReference type="InterPro" id="IPR010930">
    <property type="entry name" value="Flg_bb/hook_C_dom"/>
</dbReference>
<evidence type="ECO:0000256" key="2">
    <source>
        <dbReference type="ARBA" id="ARBA00004613"/>
    </source>
</evidence>
<name>A0ABX5M8T2_9PROT</name>
<comment type="similarity">
    <text evidence="3 7">Belongs to the flagella basal body rod proteins family.</text>
</comment>
<dbReference type="InterPro" id="IPR001444">
    <property type="entry name" value="Flag_bb_rod_N"/>
</dbReference>
<dbReference type="RefSeq" id="WP_011633467.1">
    <property type="nucleotide sequence ID" value="NZ_FNNM01000020.1"/>
</dbReference>
<comment type="caution">
    <text evidence="11">The sequence shown here is derived from an EMBL/GenBank/DDBJ whole genome shotgun (WGS) entry which is preliminary data.</text>
</comment>
<evidence type="ECO:0000313" key="12">
    <source>
        <dbReference type="Proteomes" id="UP000247780"/>
    </source>
</evidence>
<dbReference type="InterPro" id="IPR053927">
    <property type="entry name" value="FlgK_helical"/>
</dbReference>
<feature type="domain" description="Flagellar hook-associated protein FlgK helical" evidence="10">
    <location>
        <begin position="94"/>
        <end position="328"/>
    </location>
</feature>
<dbReference type="NCBIfam" id="TIGR02492">
    <property type="entry name" value="flgK_ends"/>
    <property type="match status" value="1"/>
</dbReference>
<evidence type="ECO:0000259" key="10">
    <source>
        <dbReference type="Pfam" id="PF22638"/>
    </source>
</evidence>
<reference evidence="11 12" key="1">
    <citation type="submission" date="2018-04" db="EMBL/GenBank/DDBJ databases">
        <title>Active sludge and wastewater microbial communities from Klosterneuburg, Austria.</title>
        <authorList>
            <person name="Wagner M."/>
        </authorList>
    </citation>
    <scope>NUCLEOTIDE SEQUENCE [LARGE SCALE GENOMIC DNA]</scope>
    <source>
        <strain evidence="11 12">Nm 57</strain>
    </source>
</reference>
<keyword evidence="11" id="KW-0969">Cilium</keyword>
<evidence type="ECO:0000256" key="3">
    <source>
        <dbReference type="ARBA" id="ARBA00009677"/>
    </source>
</evidence>
<feature type="domain" description="Flagellar basal-body/hook protein C-terminal" evidence="9">
    <location>
        <begin position="428"/>
        <end position="467"/>
    </location>
</feature>
<gene>
    <name evidence="7" type="primary">flgK</name>
    <name evidence="11" type="ORF">C8R14_12211</name>
</gene>
<keyword evidence="11" id="KW-0966">Cell projection</keyword>
<evidence type="ECO:0000259" key="9">
    <source>
        <dbReference type="Pfam" id="PF06429"/>
    </source>
</evidence>
<protein>
    <recommendedName>
        <fullName evidence="4 7">Flagellar hook-associated protein 1</fullName>
        <shortName evidence="7">HAP1</shortName>
    </recommendedName>
</protein>
<dbReference type="Pfam" id="PF22638">
    <property type="entry name" value="FlgK_D1"/>
    <property type="match status" value="1"/>
</dbReference>
<evidence type="ECO:0000256" key="6">
    <source>
        <dbReference type="ARBA" id="ARBA00023143"/>
    </source>
</evidence>
<dbReference type="PRINTS" id="PR01005">
    <property type="entry name" value="FLGHOOKAP1"/>
</dbReference>
<dbReference type="InterPro" id="IPR002371">
    <property type="entry name" value="FlgK"/>
</dbReference>
<sequence>MANSIMNVGVSGLQAAQTALLTTSHNISNATTPGYNRQQAIQSTNTPLPHSNGFIGRGVQVSTVQRIYNQYLVSQSLQAQGQSSQLDSHYNEIKQIDNLLADTTSGLTPALHNFFNAVQDVASNPTSIPSRQAMLSNAEALVSRFQSMDQRLSEMREGVNSQIASSVNEINSLAQQVVRLNTNIQAVEGSANSQPANDLYDQRDALIRDLSKLANVDVVRQSNGHYNVFIGNGQSLVVGTSAMALKAVPSSSDPQRLVVAMDVGDKEILLPEHQLQGGSLGGLLAFRSETLDAIQTDFNQLAKGLADTFNDRHTLGLDLQGTVGKNFFEVTDSNHVARSIEVAISDPAEIAAALNDGGSFDDRVADNRNALQLAKLQTTNTLQGGTASYQSAYASLVSQVGNKTRELEVTSQAQESLLAQTDQAIQSLSGVNLEEEAANLLRYQRMFQASSKVIEISNSLFDSLLRI</sequence>
<feature type="domain" description="Flagellar basal body rod protein N-terminal" evidence="8">
    <location>
        <begin position="6"/>
        <end position="35"/>
    </location>
</feature>
<accession>A0ABX5M8T2</accession>
<evidence type="ECO:0000256" key="5">
    <source>
        <dbReference type="ARBA" id="ARBA00022525"/>
    </source>
</evidence>
<dbReference type="PANTHER" id="PTHR30033:SF1">
    <property type="entry name" value="FLAGELLAR HOOK-ASSOCIATED PROTEIN 1"/>
    <property type="match status" value="1"/>
</dbReference>
<dbReference type="Gene3D" id="1.20.1330.10">
    <property type="entry name" value="f41 fragment of flagellin, N-terminal domain"/>
    <property type="match status" value="1"/>
</dbReference>
<evidence type="ECO:0000256" key="7">
    <source>
        <dbReference type="RuleBase" id="RU362065"/>
    </source>
</evidence>
<keyword evidence="5 7" id="KW-0964">Secreted</keyword>
<keyword evidence="12" id="KW-1185">Reference proteome</keyword>
<evidence type="ECO:0000256" key="4">
    <source>
        <dbReference type="ARBA" id="ARBA00016244"/>
    </source>
</evidence>
<evidence type="ECO:0000313" key="11">
    <source>
        <dbReference type="EMBL" id="PXV79693.1"/>
    </source>
</evidence>
<evidence type="ECO:0000259" key="8">
    <source>
        <dbReference type="Pfam" id="PF00460"/>
    </source>
</evidence>
<keyword evidence="6 7" id="KW-0975">Bacterial flagellum</keyword>
<proteinExistence type="inferred from homology"/>
<dbReference type="Pfam" id="PF06429">
    <property type="entry name" value="Flg_bbr_C"/>
    <property type="match status" value="1"/>
</dbReference>
<dbReference type="Pfam" id="PF00460">
    <property type="entry name" value="Flg_bb_rod"/>
    <property type="match status" value="1"/>
</dbReference>
<keyword evidence="11" id="KW-0282">Flagellum</keyword>
<dbReference type="PANTHER" id="PTHR30033">
    <property type="entry name" value="FLAGELLAR HOOK-ASSOCIATED PROTEIN 1"/>
    <property type="match status" value="1"/>
</dbReference>
<dbReference type="EMBL" id="QICQ01000022">
    <property type="protein sequence ID" value="PXV79693.1"/>
    <property type="molecule type" value="Genomic_DNA"/>
</dbReference>
<dbReference type="Proteomes" id="UP000247780">
    <property type="component" value="Unassembled WGS sequence"/>
</dbReference>